<evidence type="ECO:0000256" key="2">
    <source>
        <dbReference type="ARBA" id="ARBA00022664"/>
    </source>
</evidence>
<dbReference type="Gene3D" id="1.25.40.10">
    <property type="entry name" value="Tetratricopeptide repeat domain"/>
    <property type="match status" value="4"/>
</dbReference>
<dbReference type="InterPro" id="IPR045075">
    <property type="entry name" value="Syf1-like"/>
</dbReference>
<evidence type="ECO:0000256" key="1">
    <source>
        <dbReference type="ARBA" id="ARBA00004123"/>
    </source>
</evidence>
<dbReference type="GO" id="GO:0000244">
    <property type="term" value="P:spliceosomal tri-snRNP complex assembly"/>
    <property type="evidence" value="ECO:0007669"/>
    <property type="project" value="TreeGrafter"/>
</dbReference>
<reference evidence="8 9" key="1">
    <citation type="journal article" date="2018" name="MBio">
        <title>Comparative Genomics Reveals the Core Gene Toolbox for the Fungus-Insect Symbiosis.</title>
        <authorList>
            <person name="Wang Y."/>
            <person name="Stata M."/>
            <person name="Wang W."/>
            <person name="Stajich J.E."/>
            <person name="White M.M."/>
            <person name="Moncalvo J.M."/>
        </authorList>
    </citation>
    <scope>NUCLEOTIDE SEQUENCE [LARGE SCALE GENOMIC DNA]</scope>
    <source>
        <strain evidence="8 9">AUS-126-30</strain>
    </source>
</reference>
<evidence type="ECO:0000313" key="8">
    <source>
        <dbReference type="EMBL" id="PVZ99069.1"/>
    </source>
</evidence>
<sequence length="933" mass="104933">MQKATKDFLGKPAPPNYVAGLARGATGFTTRSDIGPAREGAFEPAPLQKPTDDQNEDPNQDPENEVGLFNSAPYEEDDEEADQIWKSIDDVMDQRRKTRREKRERQELEEYRQKRPAIQEQFSDLRRQLSDFSEADWESIPEATNQSGHRRKKESKFERFSAVPDSLISSSANQIAQQAVEESSGVETPLSTSGMITNFVDIGRAKDRALNVKLDQIEETIAGSASVDPRGYLTSLESVVIKSASEIGDIQKARTLLKSVTKTNPKHAPGWIAAARLEEVAGKLPAARATIRKGYEECPKSEDVWLEASRLNTNENAKIILGNAVKQLPQSVKIWQAAADLEKDFIKRKRVYRRALEFVPTSVALWKAVVALEEPDDAKVLLSRAVELIPQSVELWLALARLETYENAKTILNKARSAIPTSHEVWISAAQLEESQQKPVNNIISRAFKNSAMVRGLSRETWIAQAEASELQGFPLVAAAIIHSCISIGLEDQDELYKLDIWVEDAQASLARARVETSRAIYAYALKTVPSDPDLWMSAAQLERKHGSPESLDSLLRKAVEYCPQTESLWLMAAKEKWVWANDIDGARTVLREAFRFNPNSEAIWLAAVKLESANQEYDRARVLLERARDDNHGAGTPRVWLKSSTLERQLKNPQTALELATTGTTKFPKFPKLWMVKGQIEWLDMSNPTQARDTFSRGLKHNPQSIPLWILASKLECDAFSMHIKARAILDRARVVNPKCPELWLQAVRIEASNPSGAKSLLSRALKECPKSGILWSEAILLESRQQRKAKSVDALKNCDNNDPIIITTIARLFWSERRVDKARSWFERAGRLDPDYGDGWAWWLKFEQEQESILSQPTTNQKQNPGNSNKIEPPQESEKQMSQKVIEAVTLANPKHGEIWQTVAKDPSNALLSPPEILKLVVKKLPIPMPY</sequence>
<accession>A0A2U1J1Y9</accession>
<feature type="domain" description="PRP1 splicing factor N-terminal" evidence="7">
    <location>
        <begin position="13"/>
        <end position="147"/>
    </location>
</feature>
<evidence type="ECO:0000256" key="3">
    <source>
        <dbReference type="ARBA" id="ARBA00022737"/>
    </source>
</evidence>
<comment type="caution">
    <text evidence="8">The sequence shown here is derived from an EMBL/GenBank/DDBJ whole genome shotgun (WGS) entry which is preliminary data.</text>
</comment>
<dbReference type="Proteomes" id="UP000245591">
    <property type="component" value="Unassembled WGS sequence"/>
</dbReference>
<dbReference type="EMBL" id="MBFU01000482">
    <property type="protein sequence ID" value="PVZ99069.1"/>
    <property type="molecule type" value="Genomic_DNA"/>
</dbReference>
<dbReference type="GO" id="GO:0071013">
    <property type="term" value="C:catalytic step 2 spliceosome"/>
    <property type="evidence" value="ECO:0007669"/>
    <property type="project" value="TreeGrafter"/>
</dbReference>
<dbReference type="Pfam" id="PF14559">
    <property type="entry name" value="TPR_19"/>
    <property type="match status" value="1"/>
</dbReference>
<organism evidence="8 9">
    <name type="scientific">Smittium angustum</name>
    <dbReference type="NCBI Taxonomy" id="133377"/>
    <lineage>
        <taxon>Eukaryota</taxon>
        <taxon>Fungi</taxon>
        <taxon>Fungi incertae sedis</taxon>
        <taxon>Zoopagomycota</taxon>
        <taxon>Kickxellomycotina</taxon>
        <taxon>Harpellomycetes</taxon>
        <taxon>Harpellales</taxon>
        <taxon>Legeriomycetaceae</taxon>
        <taxon>Smittium</taxon>
    </lineage>
</organism>
<feature type="region of interest" description="Disordered" evidence="6">
    <location>
        <begin position="1"/>
        <end position="111"/>
    </location>
</feature>
<name>A0A2U1J1Y9_SMIAN</name>
<feature type="compositionally biased region" description="Acidic residues" evidence="6">
    <location>
        <begin position="53"/>
        <end position="64"/>
    </location>
</feature>
<feature type="region of interest" description="Disordered" evidence="6">
    <location>
        <begin position="855"/>
        <end position="883"/>
    </location>
</feature>
<keyword evidence="5" id="KW-0539">Nucleus</keyword>
<keyword evidence="3" id="KW-0677">Repeat</keyword>
<evidence type="ECO:0000256" key="5">
    <source>
        <dbReference type="ARBA" id="ARBA00023242"/>
    </source>
</evidence>
<dbReference type="FunFam" id="1.25.40.10:FF:000256">
    <property type="entry name" value="Probable pre-mRNA splicing factor prp1"/>
    <property type="match status" value="1"/>
</dbReference>
<keyword evidence="4" id="KW-0508">mRNA splicing</keyword>
<keyword evidence="2" id="KW-0507">mRNA processing</keyword>
<comment type="subcellular location">
    <subcellularLocation>
        <location evidence="1">Nucleus</location>
    </subcellularLocation>
</comment>
<evidence type="ECO:0000259" key="7">
    <source>
        <dbReference type="Pfam" id="PF06424"/>
    </source>
</evidence>
<feature type="compositionally biased region" description="Polar residues" evidence="6">
    <location>
        <begin position="855"/>
        <end position="872"/>
    </location>
</feature>
<dbReference type="InterPro" id="IPR003107">
    <property type="entry name" value="HAT"/>
</dbReference>
<dbReference type="SMART" id="SM00386">
    <property type="entry name" value="HAT"/>
    <property type="match status" value="12"/>
</dbReference>
<proteinExistence type="predicted"/>
<dbReference type="AlphaFoldDB" id="A0A2U1J1Y9"/>
<feature type="region of interest" description="Disordered" evidence="6">
    <location>
        <begin position="137"/>
        <end position="156"/>
    </location>
</feature>
<evidence type="ECO:0000313" key="9">
    <source>
        <dbReference type="Proteomes" id="UP000245591"/>
    </source>
</evidence>
<dbReference type="PANTHER" id="PTHR11246">
    <property type="entry name" value="PRE-MRNA SPLICING FACTOR"/>
    <property type="match status" value="1"/>
</dbReference>
<gene>
    <name evidence="8" type="ORF">BB558_004921</name>
</gene>
<dbReference type="GO" id="GO:0046540">
    <property type="term" value="C:U4/U6 x U5 tri-snRNP complex"/>
    <property type="evidence" value="ECO:0007669"/>
    <property type="project" value="TreeGrafter"/>
</dbReference>
<dbReference type="Pfam" id="PF13432">
    <property type="entry name" value="TPR_16"/>
    <property type="match status" value="1"/>
</dbReference>
<dbReference type="SUPFAM" id="SSF48452">
    <property type="entry name" value="TPR-like"/>
    <property type="match status" value="3"/>
</dbReference>
<feature type="compositionally biased region" description="Basic and acidic residues" evidence="6">
    <location>
        <begin position="87"/>
        <end position="111"/>
    </location>
</feature>
<keyword evidence="9" id="KW-1185">Reference proteome</keyword>
<dbReference type="InterPro" id="IPR010491">
    <property type="entry name" value="PRP1_N"/>
</dbReference>
<evidence type="ECO:0000256" key="6">
    <source>
        <dbReference type="SAM" id="MobiDB-lite"/>
    </source>
</evidence>
<dbReference type="InterPro" id="IPR011990">
    <property type="entry name" value="TPR-like_helical_dom_sf"/>
</dbReference>
<dbReference type="Pfam" id="PF06424">
    <property type="entry name" value="PRP1_N"/>
    <property type="match status" value="1"/>
</dbReference>
<evidence type="ECO:0000256" key="4">
    <source>
        <dbReference type="ARBA" id="ARBA00023187"/>
    </source>
</evidence>
<protein>
    <recommendedName>
        <fullName evidence="7">PRP1 splicing factor N-terminal domain-containing protein</fullName>
    </recommendedName>
</protein>
<dbReference type="PANTHER" id="PTHR11246:SF1">
    <property type="entry name" value="PRE-MRNA-PROCESSING FACTOR 6"/>
    <property type="match status" value="1"/>
</dbReference>